<dbReference type="AlphaFoldDB" id="A0A1R4EHC0"/>
<organism evidence="1 2">
    <name type="scientific">Psychrobacter pasteurii</name>
    <dbReference type="NCBI Taxonomy" id="1945520"/>
    <lineage>
        <taxon>Bacteria</taxon>
        <taxon>Pseudomonadati</taxon>
        <taxon>Pseudomonadota</taxon>
        <taxon>Gammaproteobacteria</taxon>
        <taxon>Moraxellales</taxon>
        <taxon>Moraxellaceae</taxon>
        <taxon>Psychrobacter</taxon>
    </lineage>
</organism>
<keyword evidence="2" id="KW-1185">Reference proteome</keyword>
<accession>A0A1R4EHC0</accession>
<proteinExistence type="predicted"/>
<sequence>MEKLYRVSYIDQGAYITDYVYGETIMQARGQIIHSLKRWVDFQEVIEVNEVGA</sequence>
<reference evidence="2" key="1">
    <citation type="submission" date="2017-02" db="EMBL/GenBank/DDBJ databases">
        <authorList>
            <person name="Mornico D."/>
        </authorList>
    </citation>
    <scope>NUCLEOTIDE SEQUENCE [LARGE SCALE GENOMIC DNA]</scope>
</reference>
<protein>
    <submittedName>
        <fullName evidence="1">Uncharacterized protein</fullName>
    </submittedName>
</protein>
<dbReference type="Proteomes" id="UP000188169">
    <property type="component" value="Unassembled WGS sequence"/>
</dbReference>
<name>A0A1R4EHC0_9GAMM</name>
<dbReference type="RefSeq" id="WP_167367060.1">
    <property type="nucleotide sequence ID" value="NZ_FUGD01000107.1"/>
</dbReference>
<dbReference type="STRING" id="1945520.A1019T_01828"/>
<gene>
    <name evidence="1" type="ORF">A1019T_01828</name>
</gene>
<evidence type="ECO:0000313" key="2">
    <source>
        <dbReference type="Proteomes" id="UP000188169"/>
    </source>
</evidence>
<evidence type="ECO:0000313" key="1">
    <source>
        <dbReference type="EMBL" id="SJM37843.1"/>
    </source>
</evidence>
<dbReference type="EMBL" id="FUGD01000107">
    <property type="protein sequence ID" value="SJM37843.1"/>
    <property type="molecule type" value="Genomic_DNA"/>
</dbReference>